<dbReference type="RefSeq" id="WP_167081822.1">
    <property type="nucleotide sequence ID" value="NZ_BAAADC010000001.1"/>
</dbReference>
<evidence type="ECO:0000256" key="3">
    <source>
        <dbReference type="ARBA" id="ARBA00022729"/>
    </source>
</evidence>
<keyword evidence="3 6" id="KW-0732">Signal</keyword>
<evidence type="ECO:0000256" key="2">
    <source>
        <dbReference type="ARBA" id="ARBA00012662"/>
    </source>
</evidence>
<evidence type="ECO:0000256" key="5">
    <source>
        <dbReference type="ARBA" id="ARBA00023295"/>
    </source>
</evidence>
<dbReference type="GO" id="GO:0016139">
    <property type="term" value="P:glycoside catabolic process"/>
    <property type="evidence" value="ECO:0007669"/>
    <property type="project" value="TreeGrafter"/>
</dbReference>
<proteinExistence type="inferred from homology"/>
<dbReference type="SUPFAM" id="SSF51445">
    <property type="entry name" value="(Trans)glycosidases"/>
    <property type="match status" value="1"/>
</dbReference>
<dbReference type="InterPro" id="IPR000933">
    <property type="entry name" value="Glyco_hydro_29"/>
</dbReference>
<evidence type="ECO:0000259" key="8">
    <source>
        <dbReference type="Pfam" id="PF16757"/>
    </source>
</evidence>
<dbReference type="EC" id="3.2.1.51" evidence="2"/>
<evidence type="ECO:0000256" key="1">
    <source>
        <dbReference type="ARBA" id="ARBA00007951"/>
    </source>
</evidence>
<dbReference type="Proteomes" id="UP000570514">
    <property type="component" value="Unassembled WGS sequence"/>
</dbReference>
<dbReference type="PANTHER" id="PTHR10030:SF37">
    <property type="entry name" value="ALPHA-L-FUCOSIDASE-RELATED"/>
    <property type="match status" value="1"/>
</dbReference>
<sequence>MTGSKIAKRTLFKTAAALGVAASLPEMARGEGLAEIASGPFKPDWASLTGGYTAPEWFRDAKFGIWAHWGPQCAPEFGDWYARKMYLQGDPVYAHHLKRWGHPADSGFIDVIREWKAEHFDPDALLDLYAKAGAKYFVALANHHDNFDTYASKFHAWNATRVGPKRDVLGMFAKAARAKGLHFGVSNHSAHSWHWLQVANGYDPEGARRGQRYDAYNLTRAMGKGKWWEGLDPQELYSGRLMPMPDGFTSIKEADAWHEKHDGVWDENPPMISPAFTRSWFLRCKDLIDSYQPDLLYFDNTGLPLGQAGLDIAAHYYNASLKWHGKVEAVINCKYVPEARRKGVVEDTERGLHGEIGNTPWQTDTCLGDWHYSRPLYERGGYKSAALVIHFLCDVVSKNGNLLLSVPVRSDGTIDEKERAIVEDIASWMGRFGEAIYGTRPWKLYGEGPTSITGGAFGEEKMKSFTAEDIRYTTKAGALYAITMGRPTSGKIFLPAVKDGKAERVEVVGATAPLSFTQDSTGLVVNLPSGAGHDFGVALKIQGQGLI</sequence>
<evidence type="ECO:0000313" key="9">
    <source>
        <dbReference type="EMBL" id="NIK87865.1"/>
    </source>
</evidence>
<dbReference type="Gene3D" id="2.60.40.1180">
    <property type="entry name" value="Golgi alpha-mannosidase II"/>
    <property type="match status" value="1"/>
</dbReference>
<dbReference type="InterPro" id="IPR057739">
    <property type="entry name" value="Glyco_hydro_29_N"/>
</dbReference>
<dbReference type="GO" id="GO:0006004">
    <property type="term" value="P:fucose metabolic process"/>
    <property type="evidence" value="ECO:0007669"/>
    <property type="project" value="TreeGrafter"/>
</dbReference>
<organism evidence="9 10">
    <name type="scientific">Rhizomicrobium palustre</name>
    <dbReference type="NCBI Taxonomy" id="189966"/>
    <lineage>
        <taxon>Bacteria</taxon>
        <taxon>Pseudomonadati</taxon>
        <taxon>Pseudomonadota</taxon>
        <taxon>Alphaproteobacteria</taxon>
        <taxon>Micropepsales</taxon>
        <taxon>Micropepsaceae</taxon>
        <taxon>Rhizomicrobium</taxon>
    </lineage>
</organism>
<dbReference type="SMART" id="SM00812">
    <property type="entry name" value="Alpha_L_fucos"/>
    <property type="match status" value="1"/>
</dbReference>
<feature type="domain" description="Alpha-L-fucosidase C-terminal" evidence="8">
    <location>
        <begin position="466"/>
        <end position="541"/>
    </location>
</feature>
<dbReference type="InterPro" id="IPR017853">
    <property type="entry name" value="GH"/>
</dbReference>
<dbReference type="GO" id="GO:0005764">
    <property type="term" value="C:lysosome"/>
    <property type="evidence" value="ECO:0007669"/>
    <property type="project" value="TreeGrafter"/>
</dbReference>
<reference evidence="9 10" key="1">
    <citation type="submission" date="2020-03" db="EMBL/GenBank/DDBJ databases">
        <title>Genomic Encyclopedia of Type Strains, Phase IV (KMG-IV): sequencing the most valuable type-strain genomes for metagenomic binning, comparative biology and taxonomic classification.</title>
        <authorList>
            <person name="Goeker M."/>
        </authorList>
    </citation>
    <scope>NUCLEOTIDE SEQUENCE [LARGE SCALE GENOMIC DNA]</scope>
    <source>
        <strain evidence="9 10">DSM 19867</strain>
    </source>
</reference>
<protein>
    <recommendedName>
        <fullName evidence="2">alpha-L-fucosidase</fullName>
        <ecNumber evidence="2">3.2.1.51</ecNumber>
    </recommendedName>
</protein>
<gene>
    <name evidence="9" type="ORF">FHS83_001183</name>
</gene>
<evidence type="ECO:0000313" key="10">
    <source>
        <dbReference type="Proteomes" id="UP000570514"/>
    </source>
</evidence>
<dbReference type="InterPro" id="IPR031919">
    <property type="entry name" value="Fucosidase_C"/>
</dbReference>
<dbReference type="PANTHER" id="PTHR10030">
    <property type="entry name" value="ALPHA-L-FUCOSIDASE"/>
    <property type="match status" value="1"/>
</dbReference>
<feature type="domain" description="Glycoside hydrolase family 29 N-terminal" evidence="7">
    <location>
        <begin position="36"/>
        <end position="434"/>
    </location>
</feature>
<accession>A0A846MXA9</accession>
<keyword evidence="10" id="KW-1185">Reference proteome</keyword>
<evidence type="ECO:0000256" key="6">
    <source>
        <dbReference type="SAM" id="SignalP"/>
    </source>
</evidence>
<name>A0A846MXA9_9PROT</name>
<dbReference type="Pfam" id="PF16757">
    <property type="entry name" value="Fucosidase_C"/>
    <property type="match status" value="1"/>
</dbReference>
<feature type="chain" id="PRO_5032578458" description="alpha-L-fucosidase" evidence="6">
    <location>
        <begin position="29"/>
        <end position="547"/>
    </location>
</feature>
<dbReference type="InterPro" id="IPR013780">
    <property type="entry name" value="Glyco_hydro_b"/>
</dbReference>
<dbReference type="Pfam" id="PF01120">
    <property type="entry name" value="Alpha_L_fucos"/>
    <property type="match status" value="1"/>
</dbReference>
<dbReference type="EMBL" id="JAASRM010000001">
    <property type="protein sequence ID" value="NIK87865.1"/>
    <property type="molecule type" value="Genomic_DNA"/>
</dbReference>
<comment type="similarity">
    <text evidence="1">Belongs to the glycosyl hydrolase 29 family.</text>
</comment>
<keyword evidence="5 9" id="KW-0326">Glycosidase</keyword>
<evidence type="ECO:0000259" key="7">
    <source>
        <dbReference type="Pfam" id="PF01120"/>
    </source>
</evidence>
<dbReference type="GO" id="GO:0004560">
    <property type="term" value="F:alpha-L-fucosidase activity"/>
    <property type="evidence" value="ECO:0007669"/>
    <property type="project" value="UniProtKB-EC"/>
</dbReference>
<comment type="caution">
    <text evidence="9">The sequence shown here is derived from an EMBL/GenBank/DDBJ whole genome shotgun (WGS) entry which is preliminary data.</text>
</comment>
<keyword evidence="4 9" id="KW-0378">Hydrolase</keyword>
<feature type="signal peptide" evidence="6">
    <location>
        <begin position="1"/>
        <end position="28"/>
    </location>
</feature>
<dbReference type="Gene3D" id="3.20.20.80">
    <property type="entry name" value="Glycosidases"/>
    <property type="match status" value="1"/>
</dbReference>
<evidence type="ECO:0000256" key="4">
    <source>
        <dbReference type="ARBA" id="ARBA00022801"/>
    </source>
</evidence>
<dbReference type="AlphaFoldDB" id="A0A846MXA9"/>